<dbReference type="AlphaFoldDB" id="A0A9P4P7F3"/>
<protein>
    <submittedName>
        <fullName evidence="2">Uncharacterized protein</fullName>
    </submittedName>
</protein>
<feature type="region of interest" description="Disordered" evidence="1">
    <location>
        <begin position="112"/>
        <end position="147"/>
    </location>
</feature>
<sequence length="147" mass="16968">MAALHKKKPIELAQRLHQKKKEKKKKKKKKTPYAGTATTTSSRPTKPPNHNIRYVLVRGPQLPYPDPRCTYAFVHIHSQSLSHHHVTPNTSEHIRAHHNHIRAHHITSHPIPSHLIQQPSDPPTLIHPPTQPRKKKQQFHPPCLSNR</sequence>
<reference evidence="2" key="1">
    <citation type="journal article" date="2020" name="Stud. Mycol.">
        <title>101 Dothideomycetes genomes: a test case for predicting lifestyles and emergence of pathogens.</title>
        <authorList>
            <person name="Haridas S."/>
            <person name="Albert R."/>
            <person name="Binder M."/>
            <person name="Bloem J."/>
            <person name="Labutti K."/>
            <person name="Salamov A."/>
            <person name="Andreopoulos B."/>
            <person name="Baker S."/>
            <person name="Barry K."/>
            <person name="Bills G."/>
            <person name="Bluhm B."/>
            <person name="Cannon C."/>
            <person name="Castanera R."/>
            <person name="Culley D."/>
            <person name="Daum C."/>
            <person name="Ezra D."/>
            <person name="Gonzalez J."/>
            <person name="Henrissat B."/>
            <person name="Kuo A."/>
            <person name="Liang C."/>
            <person name="Lipzen A."/>
            <person name="Lutzoni F."/>
            <person name="Magnuson J."/>
            <person name="Mondo S."/>
            <person name="Nolan M."/>
            <person name="Ohm R."/>
            <person name="Pangilinan J."/>
            <person name="Park H.-J."/>
            <person name="Ramirez L."/>
            <person name="Alfaro M."/>
            <person name="Sun H."/>
            <person name="Tritt A."/>
            <person name="Yoshinaga Y."/>
            <person name="Zwiers L.-H."/>
            <person name="Turgeon B."/>
            <person name="Goodwin S."/>
            <person name="Spatafora J."/>
            <person name="Crous P."/>
            <person name="Grigoriev I."/>
        </authorList>
    </citation>
    <scope>NUCLEOTIDE SEQUENCE</scope>
    <source>
        <strain evidence="2">CBS 690.94</strain>
    </source>
</reference>
<feature type="compositionally biased region" description="Pro residues" evidence="1">
    <location>
        <begin position="120"/>
        <end position="131"/>
    </location>
</feature>
<proteinExistence type="predicted"/>
<feature type="compositionally biased region" description="Basic residues" evidence="1">
    <location>
        <begin position="16"/>
        <end position="31"/>
    </location>
</feature>
<gene>
    <name evidence="2" type="ORF">P171DRAFT_111621</name>
</gene>
<organism evidence="2 3">
    <name type="scientific">Karstenula rhodostoma CBS 690.94</name>
    <dbReference type="NCBI Taxonomy" id="1392251"/>
    <lineage>
        <taxon>Eukaryota</taxon>
        <taxon>Fungi</taxon>
        <taxon>Dikarya</taxon>
        <taxon>Ascomycota</taxon>
        <taxon>Pezizomycotina</taxon>
        <taxon>Dothideomycetes</taxon>
        <taxon>Pleosporomycetidae</taxon>
        <taxon>Pleosporales</taxon>
        <taxon>Massarineae</taxon>
        <taxon>Didymosphaeriaceae</taxon>
        <taxon>Karstenula</taxon>
    </lineage>
</organism>
<keyword evidence="3" id="KW-1185">Reference proteome</keyword>
<evidence type="ECO:0000256" key="1">
    <source>
        <dbReference type="SAM" id="MobiDB-lite"/>
    </source>
</evidence>
<evidence type="ECO:0000313" key="3">
    <source>
        <dbReference type="Proteomes" id="UP000799764"/>
    </source>
</evidence>
<evidence type="ECO:0000313" key="2">
    <source>
        <dbReference type="EMBL" id="KAF2439795.1"/>
    </source>
</evidence>
<name>A0A9P4P7F3_9PLEO</name>
<feature type="region of interest" description="Disordered" evidence="1">
    <location>
        <begin position="1"/>
        <end position="51"/>
    </location>
</feature>
<comment type="caution">
    <text evidence="2">The sequence shown here is derived from an EMBL/GenBank/DDBJ whole genome shotgun (WGS) entry which is preliminary data.</text>
</comment>
<dbReference type="Proteomes" id="UP000799764">
    <property type="component" value="Unassembled WGS sequence"/>
</dbReference>
<dbReference type="EMBL" id="MU001508">
    <property type="protein sequence ID" value="KAF2439795.1"/>
    <property type="molecule type" value="Genomic_DNA"/>
</dbReference>
<accession>A0A9P4P7F3</accession>